<sequence length="113" mass="13777">MDKRTPTHDLEEFQRYWLRWCMVPNRPKLATTTAIHSAVILGFDIASWTRCILSMKHHHFYKSMTAKHDHRRWQDVYHVPFEGMTYYVKFTDTGLRAFRLLSFKERDDDRPWT</sequence>
<dbReference type="EMBL" id="JBHRTR010000045">
    <property type="protein sequence ID" value="MFC3230399.1"/>
    <property type="molecule type" value="Genomic_DNA"/>
</dbReference>
<dbReference type="Pfam" id="PF15723">
    <property type="entry name" value="MqsR_toxin"/>
    <property type="match status" value="1"/>
</dbReference>
<accession>A0ABV7L715</accession>
<reference evidence="2" key="1">
    <citation type="journal article" date="2019" name="Int. J. Syst. Evol. Microbiol.">
        <title>The Global Catalogue of Microorganisms (GCM) 10K type strain sequencing project: providing services to taxonomists for standard genome sequencing and annotation.</title>
        <authorList>
            <consortium name="The Broad Institute Genomics Platform"/>
            <consortium name="The Broad Institute Genome Sequencing Center for Infectious Disease"/>
            <person name="Wu L."/>
            <person name="Ma J."/>
        </authorList>
    </citation>
    <scope>NUCLEOTIDE SEQUENCE [LARGE SCALE GENOMIC DNA]</scope>
    <source>
        <strain evidence="2">KCTC 42964</strain>
    </source>
</reference>
<evidence type="ECO:0000313" key="2">
    <source>
        <dbReference type="Proteomes" id="UP001595528"/>
    </source>
</evidence>
<dbReference type="Gene3D" id="3.30.2310.40">
    <property type="match status" value="1"/>
</dbReference>
<proteinExistence type="predicted"/>
<protein>
    <submittedName>
        <fullName evidence="1">Type II toxin-antitoxin system MqsR family toxin</fullName>
    </submittedName>
</protein>
<keyword evidence="2" id="KW-1185">Reference proteome</keyword>
<dbReference type="InterPro" id="IPR038493">
    <property type="entry name" value="MqsR_sf"/>
</dbReference>
<dbReference type="Proteomes" id="UP001595528">
    <property type="component" value="Unassembled WGS sequence"/>
</dbReference>
<dbReference type="InterPro" id="IPR031451">
    <property type="entry name" value="MqsR_toxin"/>
</dbReference>
<comment type="caution">
    <text evidence="1">The sequence shown here is derived from an EMBL/GenBank/DDBJ whole genome shotgun (WGS) entry which is preliminary data.</text>
</comment>
<evidence type="ECO:0000313" key="1">
    <source>
        <dbReference type="EMBL" id="MFC3230399.1"/>
    </source>
</evidence>
<gene>
    <name evidence="1" type="ORF">ACFOGJ_24330</name>
</gene>
<dbReference type="RefSeq" id="WP_379905540.1">
    <property type="nucleotide sequence ID" value="NZ_JBHRTR010000045.1"/>
</dbReference>
<organism evidence="1 2">
    <name type="scientific">Marinibaculum pumilum</name>
    <dbReference type="NCBI Taxonomy" id="1766165"/>
    <lineage>
        <taxon>Bacteria</taxon>
        <taxon>Pseudomonadati</taxon>
        <taxon>Pseudomonadota</taxon>
        <taxon>Alphaproteobacteria</taxon>
        <taxon>Rhodospirillales</taxon>
        <taxon>Rhodospirillaceae</taxon>
        <taxon>Marinibaculum</taxon>
    </lineage>
</organism>
<name>A0ABV7L715_9PROT</name>